<reference evidence="3 4" key="1">
    <citation type="submission" date="2019-07" db="EMBL/GenBank/DDBJ databases">
        <title>Whole genome shotgun sequence of Cellulomonas hominis NBRC 16055.</title>
        <authorList>
            <person name="Hosoyama A."/>
            <person name="Uohara A."/>
            <person name="Ohji S."/>
            <person name="Ichikawa N."/>
        </authorList>
    </citation>
    <scope>NUCLEOTIDE SEQUENCE [LARGE SCALE GENOMIC DNA]</scope>
    <source>
        <strain evidence="3 4">NBRC 16055</strain>
    </source>
</reference>
<feature type="transmembrane region" description="Helical" evidence="2">
    <location>
        <begin position="85"/>
        <end position="106"/>
    </location>
</feature>
<protein>
    <recommendedName>
        <fullName evidence="5">Terminase</fullName>
    </recommendedName>
</protein>
<keyword evidence="4" id="KW-1185">Reference proteome</keyword>
<comment type="caution">
    <text evidence="3">The sequence shown here is derived from an EMBL/GenBank/DDBJ whole genome shotgun (WGS) entry which is preliminary data.</text>
</comment>
<evidence type="ECO:0000256" key="1">
    <source>
        <dbReference type="SAM" id="MobiDB-lite"/>
    </source>
</evidence>
<evidence type="ECO:0000313" key="3">
    <source>
        <dbReference type="EMBL" id="GEL47414.1"/>
    </source>
</evidence>
<name>A0A511FFP5_9CELL</name>
<sequence>MAGRDVDRSTLPLSEVARHVVIPEGIVDTLWFQVEERCREFGDTFDTWQDGLGQVILGLREDGTWAATVGGVVIAIPRQVAKTFIVGRIVVALCTIFPGLTVLWTAHRGRTSTKTFESLKAMVRRRAVKQHLQPSRNDGIRGTNGEQEIRFRNGSVIMFGAREQGFGRGFDEVDIEVFDEAQILTESALEDMVPATNQSRWRHGALLFFMGTPPRPRDPGEEFANRRKDALATKPDDVVVTEAGNTLYVECSADPDVGQPGGPSLDDPEQIKKANPSYPHRTPPMSVARLRANLKSDDSWRREGLGVWDEDTAATVIKSSQWGDLAIDADIAPTEGPVGYGVKFSADGERVGCGVARLAEDGSEHVEALGVARTSDGTAALVAWLAARAHLGRILIDGKAGAGDLLNELRAAGVPRRRVAVMTTDEAITAHTGFLRAVHEGSLTHIAQPGLDAAVKIAGKRKIGQAGGWGWQAVTSDGDVTALDAVTIARHAVVTDKRAAAAGRAPSGGRTAGGNRTSGRRAGVVVS</sequence>
<evidence type="ECO:0000256" key="2">
    <source>
        <dbReference type="SAM" id="Phobius"/>
    </source>
</evidence>
<gene>
    <name evidence="3" type="ORF">CHO01_25300</name>
</gene>
<evidence type="ECO:0000313" key="4">
    <source>
        <dbReference type="Proteomes" id="UP000321723"/>
    </source>
</evidence>
<feature type="region of interest" description="Disordered" evidence="1">
    <location>
        <begin position="499"/>
        <end position="527"/>
    </location>
</feature>
<keyword evidence="2" id="KW-1133">Transmembrane helix</keyword>
<dbReference type="InterPro" id="IPR027417">
    <property type="entry name" value="P-loop_NTPase"/>
</dbReference>
<organism evidence="3 4">
    <name type="scientific">Cellulomonas hominis</name>
    <dbReference type="NCBI Taxonomy" id="156981"/>
    <lineage>
        <taxon>Bacteria</taxon>
        <taxon>Bacillati</taxon>
        <taxon>Actinomycetota</taxon>
        <taxon>Actinomycetes</taxon>
        <taxon>Micrococcales</taxon>
        <taxon>Cellulomonadaceae</taxon>
        <taxon>Cellulomonas</taxon>
    </lineage>
</organism>
<feature type="compositionally biased region" description="Low complexity" evidence="1">
    <location>
        <begin position="500"/>
        <end position="509"/>
    </location>
</feature>
<dbReference type="EMBL" id="BJVQ01000037">
    <property type="protein sequence ID" value="GEL47414.1"/>
    <property type="molecule type" value="Genomic_DNA"/>
</dbReference>
<dbReference type="AlphaFoldDB" id="A0A511FFP5"/>
<evidence type="ECO:0008006" key="5">
    <source>
        <dbReference type="Google" id="ProtNLM"/>
    </source>
</evidence>
<keyword evidence="2" id="KW-0472">Membrane</keyword>
<dbReference type="Gene3D" id="3.40.50.300">
    <property type="entry name" value="P-loop containing nucleotide triphosphate hydrolases"/>
    <property type="match status" value="1"/>
</dbReference>
<proteinExistence type="predicted"/>
<accession>A0A511FFP5</accession>
<dbReference type="Proteomes" id="UP000321723">
    <property type="component" value="Unassembled WGS sequence"/>
</dbReference>
<keyword evidence="2" id="KW-0812">Transmembrane</keyword>